<dbReference type="Proteomes" id="UP000192731">
    <property type="component" value="Unassembled WGS sequence"/>
</dbReference>
<feature type="transmembrane region" description="Helical" evidence="1">
    <location>
        <begin position="34"/>
        <end position="53"/>
    </location>
</feature>
<reference evidence="2 3" key="1">
    <citation type="submission" date="2017-04" db="EMBL/GenBank/DDBJ databases">
        <authorList>
            <person name="Afonso C.L."/>
            <person name="Miller P.J."/>
            <person name="Scott M.A."/>
            <person name="Spackman E."/>
            <person name="Goraichik I."/>
            <person name="Dimitrov K.M."/>
            <person name="Suarez D.L."/>
            <person name="Swayne D.E."/>
        </authorList>
    </citation>
    <scope>NUCLEOTIDE SEQUENCE [LARGE SCALE GENOMIC DNA]</scope>
    <source>
        <strain evidence="2 3">DSM 11270</strain>
    </source>
</reference>
<evidence type="ECO:0000256" key="1">
    <source>
        <dbReference type="SAM" id="Phobius"/>
    </source>
</evidence>
<dbReference type="AlphaFoldDB" id="A0A1W1UWV7"/>
<feature type="transmembrane region" description="Helical" evidence="1">
    <location>
        <begin position="90"/>
        <end position="111"/>
    </location>
</feature>
<evidence type="ECO:0000313" key="2">
    <source>
        <dbReference type="EMBL" id="SMB85516.1"/>
    </source>
</evidence>
<keyword evidence="3" id="KW-1185">Reference proteome</keyword>
<dbReference type="Pfam" id="PF04020">
    <property type="entry name" value="Phage_holin_4_2"/>
    <property type="match status" value="1"/>
</dbReference>
<keyword evidence="1" id="KW-1133">Transmembrane helix</keyword>
<keyword evidence="1" id="KW-0472">Membrane</keyword>
<dbReference type="STRING" id="656914.SAMN00017405_1647"/>
<dbReference type="InterPro" id="IPR007165">
    <property type="entry name" value="Phage_holin_4_2"/>
</dbReference>
<dbReference type="PANTHER" id="PTHR37309:SF1">
    <property type="entry name" value="SLR0284 PROTEIN"/>
    <property type="match status" value="1"/>
</dbReference>
<proteinExistence type="predicted"/>
<keyword evidence="1" id="KW-0812">Transmembrane</keyword>
<sequence>MKGWILRWLLSGLSLILTAAVVSGIEVKTFFAALFAALVLGMVNAIIRPIILVLTLPINIFSLGLFTLIINGFMLKITSGVVNGFEVNGFWAATFGAILLSIISGILNAIVKD</sequence>
<protein>
    <submittedName>
        <fullName evidence="2">Putative membrane protein</fullName>
    </submittedName>
</protein>
<accession>A0A1W1UWV7</accession>
<dbReference type="EMBL" id="FWWT01000012">
    <property type="protein sequence ID" value="SMB85516.1"/>
    <property type="molecule type" value="Genomic_DNA"/>
</dbReference>
<dbReference type="PANTHER" id="PTHR37309">
    <property type="entry name" value="SLR0284 PROTEIN"/>
    <property type="match status" value="1"/>
</dbReference>
<name>A0A1W1UWV7_DESTI</name>
<gene>
    <name evidence="2" type="ORF">SAMN00017405_1647</name>
</gene>
<feature type="transmembrane region" description="Helical" evidence="1">
    <location>
        <begin position="60"/>
        <end position="78"/>
    </location>
</feature>
<organism evidence="2 3">
    <name type="scientific">Desulfonispora thiosulfatigenes DSM 11270</name>
    <dbReference type="NCBI Taxonomy" id="656914"/>
    <lineage>
        <taxon>Bacteria</taxon>
        <taxon>Bacillati</taxon>
        <taxon>Bacillota</taxon>
        <taxon>Clostridia</taxon>
        <taxon>Eubacteriales</taxon>
        <taxon>Peptococcaceae</taxon>
        <taxon>Desulfonispora</taxon>
    </lineage>
</organism>
<dbReference type="RefSeq" id="WP_084052468.1">
    <property type="nucleotide sequence ID" value="NZ_FWWT01000012.1"/>
</dbReference>
<evidence type="ECO:0000313" key="3">
    <source>
        <dbReference type="Proteomes" id="UP000192731"/>
    </source>
</evidence>
<dbReference type="OrthoDB" id="7205479at2"/>